<feature type="region of interest" description="Disordered" evidence="15">
    <location>
        <begin position="494"/>
        <end position="530"/>
    </location>
</feature>
<dbReference type="Gene3D" id="2.10.70.10">
    <property type="entry name" value="Complement Module, domain 1"/>
    <property type="match status" value="1"/>
</dbReference>
<feature type="compositionally biased region" description="Basic residues" evidence="15">
    <location>
        <begin position="894"/>
        <end position="904"/>
    </location>
</feature>
<sequence>MVGVLNSLSSFTHLSRSFLSLEKCQTNRNARRLTWHLRMGCVRSIGGLQALAILLSLWIGCGLTEAETLVTVRRVTHPAVREPLSGSALLPCIHTLQLDPSQQAGTPRVRWTLLRDGVETPVLWAVDRVVRVHQAFVGHVGLPGFSRDVLNASLSLSELRTNDSGTFRCHVALGDTYEQDTVLLEVTGVVFHYRAAAERYSLSFADAGRACGQASAQMASPQQLWAAFHSGLNSCSAGWISDQSVRYPVQNPELGCYGHEEFSRGVRNYGKRDPSELFDVYCFASDMQGEVFPSSAPGMLLLPEAVEHCASLGSQLATVGQLYLAWRSGLDHCEPGWLADGSVRYSVIRPRPECGTGNPGVRTLSAAELGNSTARFGAYCYRDKLPAKKPRGLFANILESLLRPLKYIMEDTPASPEENTEAASSTHIPNGAPGSSSPSEPPTYQPSNWTGQVDLDKEPGVAAEFPESSDEYVTVRLQVGDTSLDWSGQVDSVQDGELDVSSPGSGVTPESQGGSAKEEEDDEGLSGQAATMAASTTVATILPTTAQTKGRSPMNIMNSLWKPWNYLGSTEGEEQGTTRGPVTASMAGASSTVSSSEISSATTATASPSPGPVSWWRRTWFTYPPASDDKSSMPPELKATAAPSVVPSDSPSATPSEGLSAVPSATPSEVPSTAPSATSSEIPSAVPSAASSEVLSAVPSAAPSEIPSAVPSTVPSEVSSAVPSTVPSENPSAVPSTVSSEIPSAVPSTVPSEVSSAVPSTVPSELPSASPSNIPKGLGPAVTVGEEWAIVTEVFQQGRLNADLWNDTEVKHEEKRNESLEPEDDSTEIKEAEAEGSSFGELDLSEGIQTTLAPKTMTGLPSSPPTTTESIVATTAQVDESTRAVEARGEIQYKRKNRHRRPGHRNQNATTTVVTPTTLAGSSEKEDETHTTQSPQVLTSASPTVGETKEVSTVALDQTQPSSFGILLPGNHESGHGNSETIRSNSSHGSEATDRCSCLHGGTCLPDGEGFRCFCPQGYTGESCEIDVDDCLSNPCENGGTCIDKVDSFICLCLPSYSGDMCEKDTEGCEHGWKKFHGHCYRLFPRRHTWEDAEKDCREHSGHLTSVTSTMEQDFLNGLGHENTWIGLNDRTVEEDFQWTDNVDLVYENWRENQPDNFFAGGEDCVVMISREDGKWNDVPCNYNLPYVCKKGTVMCGTPPAVENAYLVGRRRSHYDIHSVVRYQCADGFFQRHIPTARCRPNGSWERPKIVCTKSRRSHRYRRQHHRSHHEHRRHRRHGGGHRGWD</sequence>
<comment type="caution">
    <text evidence="12">Lacks conserved residue(s) required for the propagation of feature annotation.</text>
</comment>
<evidence type="ECO:0000256" key="9">
    <source>
        <dbReference type="ARBA" id="ARBA00023157"/>
    </source>
</evidence>
<comment type="subcellular location">
    <subcellularLocation>
        <location evidence="1">Secreted</location>
    </subcellularLocation>
</comment>
<feature type="region of interest" description="Disordered" evidence="15">
    <location>
        <begin position="703"/>
        <end position="776"/>
    </location>
</feature>
<evidence type="ECO:0000256" key="4">
    <source>
        <dbReference type="ARBA" id="ARBA00022659"/>
    </source>
</evidence>
<feature type="compositionally biased region" description="Polar residues" evidence="15">
    <location>
        <begin position="663"/>
        <end position="678"/>
    </location>
</feature>
<dbReference type="SUPFAM" id="SSF48726">
    <property type="entry name" value="Immunoglobulin"/>
    <property type="match status" value="1"/>
</dbReference>
<evidence type="ECO:0000256" key="15">
    <source>
        <dbReference type="SAM" id="MobiDB-lite"/>
    </source>
</evidence>
<dbReference type="InterPro" id="IPR016187">
    <property type="entry name" value="CTDL_fold"/>
</dbReference>
<evidence type="ECO:0000259" key="18">
    <source>
        <dbReference type="PROSITE" id="PS50923"/>
    </source>
</evidence>
<evidence type="ECO:0000256" key="7">
    <source>
        <dbReference type="ARBA" id="ARBA00022837"/>
    </source>
</evidence>
<dbReference type="SMART" id="SM00179">
    <property type="entry name" value="EGF_CA"/>
    <property type="match status" value="2"/>
</dbReference>
<feature type="compositionally biased region" description="Polar residues" evidence="15">
    <location>
        <begin position="931"/>
        <end position="945"/>
    </location>
</feature>
<dbReference type="SMART" id="SM00445">
    <property type="entry name" value="LINK"/>
    <property type="match status" value="2"/>
</dbReference>
<keyword evidence="2" id="KW-0964">Secreted</keyword>
<dbReference type="InterPro" id="IPR000152">
    <property type="entry name" value="EGF-type_Asp/Asn_hydroxyl_site"/>
</dbReference>
<dbReference type="Pfam" id="PF00084">
    <property type="entry name" value="Sushi"/>
    <property type="match status" value="1"/>
</dbReference>
<protein>
    <submittedName>
        <fullName evidence="20">Neurocan core protein-like isoform X2</fullName>
    </submittedName>
</protein>
<evidence type="ECO:0000313" key="21">
    <source>
        <dbReference type="Proteomes" id="UP000752171"/>
    </source>
</evidence>
<dbReference type="SMART" id="SM00034">
    <property type="entry name" value="CLECT"/>
    <property type="match status" value="1"/>
</dbReference>
<dbReference type="PRINTS" id="PR01265">
    <property type="entry name" value="LINKMODULE"/>
</dbReference>
<dbReference type="FunFam" id="3.10.100.10:FF:000002">
    <property type="entry name" value="Hyaluronan proteoglycan link protein 1"/>
    <property type="match status" value="2"/>
</dbReference>
<evidence type="ECO:0000259" key="16">
    <source>
        <dbReference type="PROSITE" id="PS50026"/>
    </source>
</evidence>
<dbReference type="PROSITE" id="PS01187">
    <property type="entry name" value="EGF_CA"/>
    <property type="match status" value="1"/>
</dbReference>
<dbReference type="EMBL" id="JAICCE010000004">
    <property type="protein sequence ID" value="KAG9278683.1"/>
    <property type="molecule type" value="Genomic_DNA"/>
</dbReference>
<dbReference type="PROSITE" id="PS01241">
    <property type="entry name" value="LINK_1"/>
    <property type="match status" value="1"/>
</dbReference>
<dbReference type="PROSITE" id="PS50963">
    <property type="entry name" value="LINK_2"/>
    <property type="match status" value="2"/>
</dbReference>
<dbReference type="PROSITE" id="PS01186">
    <property type="entry name" value="EGF_2"/>
    <property type="match status" value="1"/>
</dbReference>
<evidence type="ECO:0000256" key="14">
    <source>
        <dbReference type="PROSITE-ProRule" id="PRU00323"/>
    </source>
</evidence>
<dbReference type="InterPro" id="IPR000538">
    <property type="entry name" value="Link_dom"/>
</dbReference>
<dbReference type="SUPFAM" id="SSF57535">
    <property type="entry name" value="Complement control module/SCR domain"/>
    <property type="match status" value="1"/>
</dbReference>
<dbReference type="Gene3D" id="2.10.25.10">
    <property type="entry name" value="Laminin"/>
    <property type="match status" value="2"/>
</dbReference>
<dbReference type="PROSITE" id="PS00615">
    <property type="entry name" value="C_TYPE_LECTIN_1"/>
    <property type="match status" value="1"/>
</dbReference>
<feature type="domain" description="C-type lectin" evidence="17">
    <location>
        <begin position="1076"/>
        <end position="1190"/>
    </location>
</feature>
<feature type="region of interest" description="Disordered" evidence="15">
    <location>
        <begin position="1255"/>
        <end position="1286"/>
    </location>
</feature>
<feature type="region of interest" description="Disordered" evidence="15">
    <location>
        <begin position="969"/>
        <end position="990"/>
    </location>
</feature>
<dbReference type="PROSITE" id="PS00022">
    <property type="entry name" value="EGF_1"/>
    <property type="match status" value="2"/>
</dbReference>
<feature type="domain" description="EGF-like" evidence="16">
    <location>
        <begin position="992"/>
        <end position="1025"/>
    </location>
</feature>
<dbReference type="Proteomes" id="UP000752171">
    <property type="component" value="Unassembled WGS sequence"/>
</dbReference>
<dbReference type="GO" id="GO:0005615">
    <property type="term" value="C:extracellular space"/>
    <property type="evidence" value="ECO:0007669"/>
    <property type="project" value="TreeGrafter"/>
</dbReference>
<dbReference type="CDD" id="cd00033">
    <property type="entry name" value="CCP"/>
    <property type="match status" value="1"/>
</dbReference>
<dbReference type="Pfam" id="PF00193">
    <property type="entry name" value="Xlink"/>
    <property type="match status" value="2"/>
</dbReference>
<dbReference type="SMART" id="SM00032">
    <property type="entry name" value="CCP"/>
    <property type="match status" value="1"/>
</dbReference>
<proteinExistence type="predicted"/>
<evidence type="ECO:0000259" key="17">
    <source>
        <dbReference type="PROSITE" id="PS50041"/>
    </source>
</evidence>
<organism evidence="20 21">
    <name type="scientific">Astyanax mexicanus</name>
    <name type="common">Blind cave fish</name>
    <name type="synonym">Astyanax fasciatus mexicanus</name>
    <dbReference type="NCBI Taxonomy" id="7994"/>
    <lineage>
        <taxon>Eukaryota</taxon>
        <taxon>Metazoa</taxon>
        <taxon>Chordata</taxon>
        <taxon>Craniata</taxon>
        <taxon>Vertebrata</taxon>
        <taxon>Euteleostomi</taxon>
        <taxon>Actinopterygii</taxon>
        <taxon>Neopterygii</taxon>
        <taxon>Teleostei</taxon>
        <taxon>Ostariophysi</taxon>
        <taxon>Characiformes</taxon>
        <taxon>Characoidei</taxon>
        <taxon>Acestrorhamphidae</taxon>
        <taxon>Acestrorhamphinae</taxon>
        <taxon>Astyanax</taxon>
    </lineage>
</organism>
<feature type="region of interest" description="Disordered" evidence="15">
    <location>
        <begin position="810"/>
        <end position="844"/>
    </location>
</feature>
<feature type="disulfide bond" evidence="13">
    <location>
        <begin position="1196"/>
        <end position="1239"/>
    </location>
</feature>
<feature type="disulfide bond" evidence="14">
    <location>
        <begin position="333"/>
        <end position="354"/>
    </location>
</feature>
<dbReference type="InterPro" id="IPR050691">
    <property type="entry name" value="Hyaluronan_bind_Proteoglycan"/>
</dbReference>
<feature type="disulfide bond" evidence="12">
    <location>
        <begin position="1053"/>
        <end position="1062"/>
    </location>
</feature>
<dbReference type="Pfam" id="PF00008">
    <property type="entry name" value="EGF"/>
    <property type="match status" value="2"/>
</dbReference>
<dbReference type="GO" id="GO:0005540">
    <property type="term" value="F:hyaluronic acid binding"/>
    <property type="evidence" value="ECO:0007669"/>
    <property type="project" value="InterPro"/>
</dbReference>
<dbReference type="GO" id="GO:0001501">
    <property type="term" value="P:skeletal system development"/>
    <property type="evidence" value="ECO:0007669"/>
    <property type="project" value="TreeGrafter"/>
</dbReference>
<dbReference type="InterPro" id="IPR035976">
    <property type="entry name" value="Sushi/SCR/CCP_sf"/>
</dbReference>
<dbReference type="InterPro" id="IPR001304">
    <property type="entry name" value="C-type_lectin-like"/>
</dbReference>
<evidence type="ECO:0000256" key="10">
    <source>
        <dbReference type="ARBA" id="ARBA00023180"/>
    </source>
</evidence>
<feature type="disulfide bond" evidence="12">
    <location>
        <begin position="1015"/>
        <end position="1024"/>
    </location>
</feature>
<feature type="compositionally biased region" description="Low complexity" evidence="15">
    <location>
        <begin position="639"/>
        <end position="656"/>
    </location>
</feature>
<accession>A0A8T2M2Z6</accession>
<dbReference type="InterPro" id="IPR013783">
    <property type="entry name" value="Ig-like_fold"/>
</dbReference>
<evidence type="ECO:0000256" key="13">
    <source>
        <dbReference type="PROSITE-ProRule" id="PRU00302"/>
    </source>
</evidence>
<feature type="compositionally biased region" description="Polar residues" evidence="15">
    <location>
        <begin position="710"/>
        <end position="773"/>
    </location>
</feature>
<dbReference type="GO" id="GO:0072534">
    <property type="term" value="C:perineuronal net"/>
    <property type="evidence" value="ECO:0007669"/>
    <property type="project" value="TreeGrafter"/>
</dbReference>
<feature type="compositionally biased region" description="Basic and acidic residues" evidence="15">
    <location>
        <begin position="880"/>
        <end position="893"/>
    </location>
</feature>
<dbReference type="SMART" id="SM00181">
    <property type="entry name" value="EGF"/>
    <property type="match status" value="2"/>
</dbReference>
<dbReference type="Gene3D" id="2.60.40.10">
    <property type="entry name" value="Immunoglobulins"/>
    <property type="match status" value="1"/>
</dbReference>
<feature type="compositionally biased region" description="Low complexity" evidence="15">
    <location>
        <begin position="582"/>
        <end position="614"/>
    </location>
</feature>
<feature type="domain" description="EGF-like" evidence="16">
    <location>
        <begin position="1027"/>
        <end position="1063"/>
    </location>
</feature>
<reference evidence="20 21" key="1">
    <citation type="submission" date="2021-07" db="EMBL/GenBank/DDBJ databases">
        <authorList>
            <person name="Imarazene B."/>
            <person name="Zahm M."/>
            <person name="Klopp C."/>
            <person name="Cabau C."/>
            <person name="Beille S."/>
            <person name="Jouanno E."/>
            <person name="Castinel A."/>
            <person name="Lluch J."/>
            <person name="Gil L."/>
            <person name="Kuchtly C."/>
            <person name="Lopez Roques C."/>
            <person name="Donnadieu C."/>
            <person name="Parrinello H."/>
            <person name="Journot L."/>
            <person name="Du K."/>
            <person name="Schartl M."/>
            <person name="Retaux S."/>
            <person name="Guiguen Y."/>
        </authorList>
    </citation>
    <scope>NUCLEOTIDE SEQUENCE [LARGE SCALE GENOMIC DNA]</scope>
    <source>
        <strain evidence="20">Pach_M1</strain>
        <tissue evidence="20">Testis</tissue>
    </source>
</reference>
<keyword evidence="10" id="KW-0325">Glycoprotein</keyword>
<dbReference type="InterPro" id="IPR018097">
    <property type="entry name" value="EGF_Ca-bd_CS"/>
</dbReference>
<evidence type="ECO:0000256" key="6">
    <source>
        <dbReference type="ARBA" id="ARBA00022737"/>
    </source>
</evidence>
<evidence type="ECO:0000256" key="2">
    <source>
        <dbReference type="ARBA" id="ARBA00022525"/>
    </source>
</evidence>
<dbReference type="PROSITE" id="PS50041">
    <property type="entry name" value="C_TYPE_LECTIN_2"/>
    <property type="match status" value="1"/>
</dbReference>
<dbReference type="PROSITE" id="PS50923">
    <property type="entry name" value="SUSHI"/>
    <property type="match status" value="1"/>
</dbReference>
<feature type="domain" description="Link" evidence="19">
    <location>
        <begin position="287"/>
        <end position="382"/>
    </location>
</feature>
<dbReference type="FunFam" id="2.10.25.10:FF:000006">
    <property type="entry name" value="Versican core protein-like isoform 1"/>
    <property type="match status" value="1"/>
</dbReference>
<feature type="domain" description="Link" evidence="19">
    <location>
        <begin position="189"/>
        <end position="284"/>
    </location>
</feature>
<gene>
    <name evidence="20" type="primary">NCAN</name>
    <name evidence="20" type="ORF">AMEX_G6584</name>
</gene>
<keyword evidence="6" id="KW-0677">Repeat</keyword>
<dbReference type="InterPro" id="IPR016186">
    <property type="entry name" value="C-type_lectin-like/link_sf"/>
</dbReference>
<evidence type="ECO:0000256" key="11">
    <source>
        <dbReference type="ARBA" id="ARBA00023319"/>
    </source>
</evidence>
<dbReference type="FunFam" id="2.10.70.10:FF:000003">
    <property type="entry name" value="Versican core protein"/>
    <property type="match status" value="1"/>
</dbReference>
<comment type="caution">
    <text evidence="20">The sequence shown here is derived from an EMBL/GenBank/DDBJ whole genome shotgun (WGS) entry which is preliminary data.</text>
</comment>
<dbReference type="SUPFAM" id="SSF57196">
    <property type="entry name" value="EGF/Laminin"/>
    <property type="match status" value="1"/>
</dbReference>
<dbReference type="SUPFAM" id="SSF56436">
    <property type="entry name" value="C-type lectin-like"/>
    <property type="match status" value="3"/>
</dbReference>
<name>A0A8T2M2Z6_ASTMX</name>
<dbReference type="GO" id="GO:0005509">
    <property type="term" value="F:calcium ion binding"/>
    <property type="evidence" value="ECO:0007669"/>
    <property type="project" value="InterPro"/>
</dbReference>
<feature type="region of interest" description="Disordered" evidence="15">
    <location>
        <begin position="879"/>
        <end position="957"/>
    </location>
</feature>
<feature type="disulfide bond" evidence="13">
    <location>
        <begin position="1225"/>
        <end position="1252"/>
    </location>
</feature>
<dbReference type="GO" id="GO:0045202">
    <property type="term" value="C:synapse"/>
    <property type="evidence" value="ECO:0007669"/>
    <property type="project" value="TreeGrafter"/>
</dbReference>
<dbReference type="GO" id="GO:0010001">
    <property type="term" value="P:glial cell differentiation"/>
    <property type="evidence" value="ECO:0007669"/>
    <property type="project" value="TreeGrafter"/>
</dbReference>
<dbReference type="CDD" id="cd00054">
    <property type="entry name" value="EGF_CA"/>
    <property type="match status" value="2"/>
</dbReference>
<dbReference type="InterPro" id="IPR018378">
    <property type="entry name" value="C-type_lectin_CS"/>
</dbReference>
<keyword evidence="5" id="KW-0732">Signal</keyword>
<dbReference type="PROSITE" id="PS50026">
    <property type="entry name" value="EGF_3"/>
    <property type="match status" value="2"/>
</dbReference>
<dbReference type="GO" id="GO:0007417">
    <property type="term" value="P:central nervous system development"/>
    <property type="evidence" value="ECO:0007669"/>
    <property type="project" value="TreeGrafter"/>
</dbReference>
<feature type="compositionally biased region" description="Polar residues" evidence="15">
    <location>
        <begin position="502"/>
        <end position="514"/>
    </location>
</feature>
<dbReference type="SMART" id="SM00409">
    <property type="entry name" value="IG"/>
    <property type="match status" value="1"/>
</dbReference>
<dbReference type="InterPro" id="IPR003599">
    <property type="entry name" value="Ig_sub"/>
</dbReference>
<dbReference type="Pfam" id="PF07686">
    <property type="entry name" value="V-set"/>
    <property type="match status" value="1"/>
</dbReference>
<dbReference type="PANTHER" id="PTHR22804:SF24">
    <property type="entry name" value="NEUROCAN CORE PROTEIN"/>
    <property type="match status" value="1"/>
</dbReference>
<dbReference type="InterPro" id="IPR000742">
    <property type="entry name" value="EGF"/>
</dbReference>
<feature type="disulfide bond" evidence="14">
    <location>
        <begin position="235"/>
        <end position="256"/>
    </location>
</feature>
<evidence type="ECO:0000313" key="20">
    <source>
        <dbReference type="EMBL" id="KAG9278683.1"/>
    </source>
</evidence>
<feature type="domain" description="Sushi" evidence="18">
    <location>
        <begin position="1194"/>
        <end position="1254"/>
    </location>
</feature>
<dbReference type="CDD" id="cd03517">
    <property type="entry name" value="Link_domain_CSPGs_modules_1_3"/>
    <property type="match status" value="1"/>
</dbReference>
<evidence type="ECO:0000256" key="3">
    <source>
        <dbReference type="ARBA" id="ARBA00022536"/>
    </source>
</evidence>
<keyword evidence="11" id="KW-0393">Immunoglobulin domain</keyword>
<dbReference type="Gene3D" id="3.10.100.10">
    <property type="entry name" value="Mannose-Binding Protein A, subunit A"/>
    <property type="match status" value="3"/>
</dbReference>
<dbReference type="Pfam" id="PF00059">
    <property type="entry name" value="Lectin_C"/>
    <property type="match status" value="1"/>
</dbReference>
<evidence type="ECO:0000256" key="1">
    <source>
        <dbReference type="ARBA" id="ARBA00004613"/>
    </source>
</evidence>
<keyword evidence="3 12" id="KW-0245">EGF-like domain</keyword>
<evidence type="ECO:0000256" key="5">
    <source>
        <dbReference type="ARBA" id="ARBA00022729"/>
    </source>
</evidence>
<keyword evidence="4 13" id="KW-0768">Sushi</keyword>
<dbReference type="InterPro" id="IPR036179">
    <property type="entry name" value="Ig-like_dom_sf"/>
</dbReference>
<dbReference type="GO" id="GO:0002052">
    <property type="term" value="P:positive regulation of neuroblast proliferation"/>
    <property type="evidence" value="ECO:0007669"/>
    <property type="project" value="TreeGrafter"/>
</dbReference>
<keyword evidence="8" id="KW-0654">Proteoglycan</keyword>
<dbReference type="PROSITE" id="PS00010">
    <property type="entry name" value="ASX_HYDROXYL"/>
    <property type="match status" value="1"/>
</dbReference>
<dbReference type="InterPro" id="IPR000436">
    <property type="entry name" value="Sushi_SCR_CCP_dom"/>
</dbReference>
<dbReference type="InterPro" id="IPR001881">
    <property type="entry name" value="EGF-like_Ca-bd_dom"/>
</dbReference>
<feature type="region of interest" description="Disordered" evidence="15">
    <location>
        <begin position="568"/>
        <end position="685"/>
    </location>
</feature>
<feature type="compositionally biased region" description="Polar residues" evidence="15">
    <location>
        <begin position="976"/>
        <end position="990"/>
    </location>
</feature>
<dbReference type="PANTHER" id="PTHR22804">
    <property type="entry name" value="AGGRECAN/VERSICAN PROTEOGLYCAN"/>
    <property type="match status" value="1"/>
</dbReference>
<evidence type="ECO:0000256" key="12">
    <source>
        <dbReference type="PROSITE-ProRule" id="PRU00076"/>
    </source>
</evidence>
<evidence type="ECO:0000256" key="8">
    <source>
        <dbReference type="ARBA" id="ARBA00022974"/>
    </source>
</evidence>
<evidence type="ECO:0000259" key="19">
    <source>
        <dbReference type="PROSITE" id="PS50963"/>
    </source>
</evidence>
<dbReference type="InterPro" id="IPR013106">
    <property type="entry name" value="Ig_V-set"/>
</dbReference>
<dbReference type="GO" id="GO:0007155">
    <property type="term" value="P:cell adhesion"/>
    <property type="evidence" value="ECO:0007669"/>
    <property type="project" value="InterPro"/>
</dbReference>
<dbReference type="FunFam" id="3.10.100.10:FF:000003">
    <property type="entry name" value="Versican core protein"/>
    <property type="match status" value="1"/>
</dbReference>
<feature type="compositionally biased region" description="Basic and acidic residues" evidence="15">
    <location>
        <begin position="810"/>
        <end position="819"/>
    </location>
</feature>
<keyword evidence="7" id="KW-0106">Calcium</keyword>
<keyword evidence="9 12" id="KW-1015">Disulfide bond</keyword>
<feature type="region of interest" description="Disordered" evidence="15">
    <location>
        <begin position="413"/>
        <end position="454"/>
    </location>
</feature>